<keyword evidence="1 6" id="KW-0240">DNA-directed RNA polymerase</keyword>
<comment type="function">
    <text evidence="6">DNA-dependent RNA polymerase catalyzes the transcription of DNA into RNA using the four ribonucleoside triphosphates as substrates.</text>
</comment>
<dbReference type="SUPFAM" id="SSF64484">
    <property type="entry name" value="beta and beta-prime subunits of DNA dependent RNA-polymerase"/>
    <property type="match status" value="1"/>
</dbReference>
<accession>A0ABX4MEK0</accession>
<keyword evidence="3 6" id="KW-0548">Nucleotidyltransferase</keyword>
<evidence type="ECO:0000259" key="8">
    <source>
        <dbReference type="Pfam" id="PF04560"/>
    </source>
</evidence>
<dbReference type="InterPro" id="IPR007121">
    <property type="entry name" value="RNA_pol_bsu_CS"/>
</dbReference>
<comment type="catalytic activity">
    <reaction evidence="6">
        <text>RNA(n) + a ribonucleoside 5'-triphosphate = RNA(n+1) + diphosphate</text>
        <dbReference type="Rhea" id="RHEA:21248"/>
        <dbReference type="Rhea" id="RHEA-COMP:14527"/>
        <dbReference type="Rhea" id="RHEA-COMP:17342"/>
        <dbReference type="ChEBI" id="CHEBI:33019"/>
        <dbReference type="ChEBI" id="CHEBI:61557"/>
        <dbReference type="ChEBI" id="CHEBI:140395"/>
        <dbReference type="EC" id="2.7.7.6"/>
    </reaction>
</comment>
<dbReference type="PROSITE" id="PS01166">
    <property type="entry name" value="RNA_POL_BETA"/>
    <property type="match status" value="1"/>
</dbReference>
<comment type="caution">
    <text evidence="10">The sequence shown here is derived from an EMBL/GenBank/DDBJ whole genome shotgun (WGS) entry which is preliminary data.</text>
</comment>
<keyword evidence="2 6" id="KW-0808">Transferase</keyword>
<evidence type="ECO:0000313" key="11">
    <source>
        <dbReference type="Proteomes" id="UP000229707"/>
    </source>
</evidence>
<dbReference type="EC" id="2.7.7.6" evidence="6"/>
<evidence type="ECO:0000256" key="5">
    <source>
        <dbReference type="RuleBase" id="RU000434"/>
    </source>
</evidence>
<dbReference type="PANTHER" id="PTHR20856">
    <property type="entry name" value="DNA-DIRECTED RNA POLYMERASE I SUBUNIT 2"/>
    <property type="match status" value="1"/>
</dbReference>
<evidence type="ECO:0000259" key="7">
    <source>
        <dbReference type="Pfam" id="PF00562"/>
    </source>
</evidence>
<proteinExistence type="inferred from homology"/>
<dbReference type="Pfam" id="PF00562">
    <property type="entry name" value="RNA_pol_Rpb2_6"/>
    <property type="match status" value="1"/>
</dbReference>
<name>A0ABX4MEK0_9HYPH</name>
<dbReference type="InterPro" id="IPR015712">
    <property type="entry name" value="DNA-dir_RNA_pol_su2"/>
</dbReference>
<dbReference type="Gene3D" id="3.90.1100.10">
    <property type="match status" value="1"/>
</dbReference>
<dbReference type="InterPro" id="IPR037033">
    <property type="entry name" value="DNA-dir_RNAP_su2_hyb_sf"/>
</dbReference>
<evidence type="ECO:0000256" key="4">
    <source>
        <dbReference type="ARBA" id="ARBA00023163"/>
    </source>
</evidence>
<dbReference type="Gene3D" id="3.90.1800.10">
    <property type="entry name" value="RNA polymerase alpha subunit dimerisation domain"/>
    <property type="match status" value="1"/>
</dbReference>
<dbReference type="Pfam" id="PF04565">
    <property type="entry name" value="RNA_pol_Rpb2_3"/>
    <property type="match status" value="1"/>
</dbReference>
<dbReference type="InterPro" id="IPR007645">
    <property type="entry name" value="RNA_pol_Rpb2_3"/>
</dbReference>
<dbReference type="Gene3D" id="2.40.50.100">
    <property type="match status" value="1"/>
</dbReference>
<keyword evidence="11" id="KW-1185">Reference proteome</keyword>
<dbReference type="Proteomes" id="UP000229707">
    <property type="component" value="Unassembled WGS sequence"/>
</dbReference>
<dbReference type="InterPro" id="IPR014724">
    <property type="entry name" value="RNA_pol_RPB2_OB-fold"/>
</dbReference>
<dbReference type="InterPro" id="IPR007120">
    <property type="entry name" value="DNA-dir_RNAP_su2_dom"/>
</dbReference>
<organism evidence="10 11">
    <name type="scientific">Candidatus Hodgkinia cicadicola</name>
    <dbReference type="NCBI Taxonomy" id="573658"/>
    <lineage>
        <taxon>Bacteria</taxon>
        <taxon>Pseudomonadati</taxon>
        <taxon>Pseudomonadota</taxon>
        <taxon>Alphaproteobacteria</taxon>
        <taxon>Hyphomicrobiales</taxon>
        <taxon>Candidatus Hodgkinia</taxon>
    </lineage>
</organism>
<evidence type="ECO:0000259" key="9">
    <source>
        <dbReference type="Pfam" id="PF04565"/>
    </source>
</evidence>
<dbReference type="Pfam" id="PF04560">
    <property type="entry name" value="RNA_pol_Rpb2_7"/>
    <property type="match status" value="1"/>
</dbReference>
<evidence type="ECO:0000256" key="1">
    <source>
        <dbReference type="ARBA" id="ARBA00022478"/>
    </source>
</evidence>
<sequence length="1242" mass="138654">MVEMRLDLDWNLPSEKIPSHCNLQRRMYTNPIWGTYNNVGIKISKLILKLQPIFPLEFQGVSLEYAGIKKYASVEEGKVSNDSDRFDIDLNLIGYYEDKWFVHIDQRCEIQTGMVDLPRLLKDDTVIVEGVQKVLVVQLTTPSGLCIEISEENKSTELVLSQTLTMELNNLGVTMTKGGCSAGLLDVLSSLMTKHSHVLRRVLGVTTLAYFKGVWRDLVYRPTKHKNQRFGIRRLLRHRKDLTGVTQRKNMVLVFGKKFNMGRITGWEGGLTRLDLSRARSDFSIMNVVMGSSNVNLISTFMCRDIVSCVGITKEDISSVDLTFVGRCQLDGLVGSSWCHGLDLLTKRDLLEMLRKDIGSGGKWDITCSSVRILKGVGDIVIGIIDKNMSDVFDIIGSRLWQECFVRDKLTWIYNKTMVEVRRVFDSSGMCQFLDQVNALSELSHKNRLTYIGEGSVTVQTAELVTRDVNKWYFGKVCPIESPEGQNVGLVLALAVNASVDVNGYITTAYCKVYNGRISNGVVYLNYFEAKHHSVAIPSKHGLSEHTICMNSDRVKVVPAKHITLSMTSCSQVFSYAVCLIPFLGHNDPTRALMAANMLKQAIPLALPQSPLIGTGVEAMAMEASGQNVKTRSGGIVSNVDSKGITVYDPSKGGYHVYSLSRPMKTNQEMLCRLRSVVNPGQILKSGSVIAECQSSCDGEMSLGVNLLAAFMCWRGLNYEDSILLSEGVISKGVFNSFHVLDVEVKVLETEHGGEWLTNRPVKASERDCQHLEANGIAREGCVLKEDDILVGKLSPLVDDVKLKQKLDGDGKINGNGLSSKEKDRLVKDTSFRVPIGISYAMVLEVDRDVDSDVSNRQDGSYKEYLYRWSVVTKVYIRRCCRLLQQAVLSMGEGLEELSSTPSDKHIQNGMELLRIKYIRCLERMESSLFEGFGKRLTGNTDVIDSDVNEVINIRLLVKRSIKVGDKVCGRHGNKGVISKIVPKEDMPFMADGTPIDIVLSPLGVPSRMNIGQILEANFGLISYKLGLEFKQILDLYHWSNNEELLRSVVPKLKEIYPGIKIFTKDMILMLISELSKGVKISCSNFGFDVKSNTKWLADRLGLQRWDGQVQLYDGRTGYPFDKKTTVGIVYILKLNHLVDNKIRYRSIGPYSDVTQQPSKGKMHKGGQRLGEMEVWALQSYGAAFVTNEALTAKCDDITARNKLHANMLSGTPVLLSYRNEGVLSMLKVLFAMGIDVNQDVE</sequence>
<gene>
    <name evidence="10" type="primary">rpoB</name>
    <name evidence="10" type="ORF">MAGCAS_253</name>
</gene>
<dbReference type="Gene3D" id="2.40.270.10">
    <property type="entry name" value="DNA-directed RNA polymerase, subunit 2, domain 6"/>
    <property type="match status" value="2"/>
</dbReference>
<dbReference type="GO" id="GO:0003899">
    <property type="term" value="F:DNA-directed RNA polymerase activity"/>
    <property type="evidence" value="ECO:0007669"/>
    <property type="project" value="UniProtKB-EC"/>
</dbReference>
<evidence type="ECO:0000256" key="2">
    <source>
        <dbReference type="ARBA" id="ARBA00022679"/>
    </source>
</evidence>
<comment type="similarity">
    <text evidence="5">Belongs to the RNA polymerase beta chain family.</text>
</comment>
<dbReference type="EMBL" id="NXGL01000076">
    <property type="protein sequence ID" value="PIM94865.1"/>
    <property type="molecule type" value="Genomic_DNA"/>
</dbReference>
<keyword evidence="4 6" id="KW-0804">Transcription</keyword>
<protein>
    <recommendedName>
        <fullName evidence="6">DNA-directed RNA polymerase subunit beta</fullName>
        <ecNumber evidence="6">2.7.7.6</ecNumber>
    </recommendedName>
</protein>
<evidence type="ECO:0000256" key="6">
    <source>
        <dbReference type="RuleBase" id="RU363031"/>
    </source>
</evidence>
<reference evidence="10" key="1">
    <citation type="submission" date="2017-09" db="EMBL/GenBank/DDBJ databases">
        <authorList>
            <person name="Campbell M.A."/>
            <person name="Lukasik P."/>
            <person name="Simon C."/>
            <person name="McCutcheon J.P."/>
        </authorList>
    </citation>
    <scope>NUCLEOTIDE SEQUENCE [LARGE SCALE GENOMIC DNA]</scope>
    <source>
        <strain evidence="10">MAGCAS</strain>
    </source>
</reference>
<comment type="subunit">
    <text evidence="6">The RNAP catalytic core consists of 2 alpha, 1 beta, 1 beta' and 1 omega subunit. When a sigma factor is associated with the core the holoenzyme is formed, which can initiate transcription.</text>
</comment>
<evidence type="ECO:0000256" key="3">
    <source>
        <dbReference type="ARBA" id="ARBA00022695"/>
    </source>
</evidence>
<feature type="domain" description="RNA polymerase Rpb2" evidence="9">
    <location>
        <begin position="432"/>
        <end position="500"/>
    </location>
</feature>
<feature type="domain" description="DNA-directed RNA polymerase subunit 2 hybrid-binding" evidence="7">
    <location>
        <begin position="633"/>
        <end position="1163"/>
    </location>
</feature>
<dbReference type="InterPro" id="IPR007641">
    <property type="entry name" value="RNA_pol_Rpb2_7"/>
</dbReference>
<feature type="domain" description="RNA polymerase Rpb2" evidence="8">
    <location>
        <begin position="1166"/>
        <end position="1237"/>
    </location>
</feature>
<dbReference type="GO" id="GO:0000428">
    <property type="term" value="C:DNA-directed RNA polymerase complex"/>
    <property type="evidence" value="ECO:0007669"/>
    <property type="project" value="UniProtKB-KW"/>
</dbReference>
<evidence type="ECO:0000313" key="10">
    <source>
        <dbReference type="EMBL" id="PIM94865.1"/>
    </source>
</evidence>
<dbReference type="Gene3D" id="2.40.50.150">
    <property type="match status" value="1"/>
</dbReference>